<dbReference type="Pfam" id="PF00884">
    <property type="entry name" value="Sulfatase"/>
    <property type="match status" value="1"/>
</dbReference>
<dbReference type="RefSeq" id="WP_190857738.1">
    <property type="nucleotide sequence ID" value="NZ_JACXIY010000002.1"/>
</dbReference>
<dbReference type="EMBL" id="JACXIY010000002">
    <property type="protein sequence ID" value="MBD2867283.1"/>
    <property type="molecule type" value="Genomic_DNA"/>
</dbReference>
<dbReference type="GO" id="GO:0046872">
    <property type="term" value="F:metal ion binding"/>
    <property type="evidence" value="ECO:0007669"/>
    <property type="project" value="UniProtKB-KW"/>
</dbReference>
<evidence type="ECO:0000313" key="4">
    <source>
        <dbReference type="EMBL" id="MBD2867283.1"/>
    </source>
</evidence>
<dbReference type="GO" id="GO:0005737">
    <property type="term" value="C:cytoplasm"/>
    <property type="evidence" value="ECO:0007669"/>
    <property type="project" value="TreeGrafter"/>
</dbReference>
<evidence type="ECO:0000259" key="3">
    <source>
        <dbReference type="Pfam" id="PF00884"/>
    </source>
</evidence>
<reference evidence="4" key="1">
    <citation type="submission" date="2020-09" db="EMBL/GenBank/DDBJ databases">
        <title>A novel bacterium of genus Paenibacillus, isolated from South China Sea.</title>
        <authorList>
            <person name="Huang H."/>
            <person name="Mo K."/>
            <person name="Hu Y."/>
        </authorList>
    </citation>
    <scope>NUCLEOTIDE SEQUENCE</scope>
    <source>
        <strain evidence="4">IB182493</strain>
    </source>
</reference>
<protein>
    <submittedName>
        <fullName evidence="4">Sulfatase-like hydrolase/transferase</fullName>
    </submittedName>
</protein>
<dbReference type="PANTHER" id="PTHR45953:SF1">
    <property type="entry name" value="IDURONATE 2-SULFATASE"/>
    <property type="match status" value="1"/>
</dbReference>
<evidence type="ECO:0000313" key="5">
    <source>
        <dbReference type="Proteomes" id="UP000632125"/>
    </source>
</evidence>
<dbReference type="Proteomes" id="UP000632125">
    <property type="component" value="Unassembled WGS sequence"/>
</dbReference>
<proteinExistence type="predicted"/>
<keyword evidence="2 4" id="KW-0378">Hydrolase</keyword>
<evidence type="ECO:0000256" key="2">
    <source>
        <dbReference type="ARBA" id="ARBA00022801"/>
    </source>
</evidence>
<comment type="caution">
    <text evidence="4">The sequence shown here is derived from an EMBL/GenBank/DDBJ whole genome shotgun (WGS) entry which is preliminary data.</text>
</comment>
<organism evidence="4 5">
    <name type="scientific">Paenibacillus arenilitoris</name>
    <dbReference type="NCBI Taxonomy" id="2772299"/>
    <lineage>
        <taxon>Bacteria</taxon>
        <taxon>Bacillati</taxon>
        <taxon>Bacillota</taxon>
        <taxon>Bacilli</taxon>
        <taxon>Bacillales</taxon>
        <taxon>Paenibacillaceae</taxon>
        <taxon>Paenibacillus</taxon>
    </lineage>
</organism>
<dbReference type="AlphaFoldDB" id="A0A927CFS9"/>
<dbReference type="CDD" id="cd16033">
    <property type="entry name" value="sulfatase_like"/>
    <property type="match status" value="1"/>
</dbReference>
<dbReference type="GO" id="GO:0008484">
    <property type="term" value="F:sulfuric ester hydrolase activity"/>
    <property type="evidence" value="ECO:0007669"/>
    <property type="project" value="TreeGrafter"/>
</dbReference>
<gene>
    <name evidence="4" type="ORF">IDH41_01740</name>
</gene>
<name>A0A927CFS9_9BACL</name>
<dbReference type="Gene3D" id="3.40.720.10">
    <property type="entry name" value="Alkaline Phosphatase, subunit A"/>
    <property type="match status" value="1"/>
</dbReference>
<dbReference type="InterPro" id="IPR000917">
    <property type="entry name" value="Sulfatase_N"/>
</dbReference>
<keyword evidence="1" id="KW-0479">Metal-binding</keyword>
<dbReference type="InterPro" id="IPR017850">
    <property type="entry name" value="Alkaline_phosphatase_core_sf"/>
</dbReference>
<accession>A0A927CFS9</accession>
<feature type="domain" description="Sulfatase N-terminal" evidence="3">
    <location>
        <begin position="7"/>
        <end position="348"/>
    </location>
</feature>
<evidence type="ECO:0000256" key="1">
    <source>
        <dbReference type="ARBA" id="ARBA00022723"/>
    </source>
</evidence>
<sequence length="480" mass="53467">MKRAPYNVLLITADQLRHDCVGYAKGYPVRTPNLDRLAAQGTAFSHAYSVLPVCGPARQSLLHGRRPETFGALWNYDGALPVAALQPDAYTWTQTLARSGYASAYFGKWGVNPVHDATAFGYREVVGEAEYRRFAAERYPDVRFANGYFGETNPIPVEDADTHWFAARAVETMEKLQEAGGPWHIALHFAAPHLPSRPSGRFATMYDPSEVPEWAGFRETFEGKPYIQRQQLLSWGVERFDWDDWAQIVARYYGVVSQMDDAVGRVLDALARLGAADDTLVIFTSDHGDLCGSHRMMDKHYVMYDDVVRVPLVVRLPAAAGRCPRGVASDAFVYNFLDLPPTLLELLGLHSCDPGNLQGRSLLPLLADGAAPEDWRDAVVSSYNGQQFGLYTQRMIRESRWKYVWNTTDIDELYDLQEDPAELVNRIGSPDLAATLAELRLRLHGQLTADGDPLAGNEWTRRQLLGNAKLSGDDGQAGRG</sequence>
<keyword evidence="5" id="KW-1185">Reference proteome</keyword>
<dbReference type="PANTHER" id="PTHR45953">
    <property type="entry name" value="IDURONATE 2-SULFATASE"/>
    <property type="match status" value="1"/>
</dbReference>
<dbReference type="SUPFAM" id="SSF53649">
    <property type="entry name" value="Alkaline phosphatase-like"/>
    <property type="match status" value="1"/>
</dbReference>